<evidence type="ECO:0000313" key="2">
    <source>
        <dbReference type="Proteomes" id="UP000239002"/>
    </source>
</evidence>
<protein>
    <submittedName>
        <fullName evidence="1">Bacillithiol system protein YtxJ</fullName>
    </submittedName>
</protein>
<dbReference type="RefSeq" id="WP_104514792.1">
    <property type="nucleotide sequence ID" value="NZ_MQVW01000002.1"/>
</dbReference>
<dbReference type="OrthoDB" id="677051at2"/>
<gene>
    <name evidence="1" type="ORF">LY01_01065</name>
</gene>
<sequence>MGFMDKLFKSQRDIAKEEMDGIQWDTLESIDQLDNIIKNSSIKPKVIFKHSTRCGISRMVFNQFQKGYESNDDNVTYYLLDLLSYRDVSNAVAQKLNVVHQSPQVIIIFNKEVVHTESHHGIDIKKVQQIVSSKN</sequence>
<dbReference type="InterPro" id="IPR022551">
    <property type="entry name" value="BrxC"/>
</dbReference>
<keyword evidence="2" id="KW-1185">Reference proteome</keyword>
<reference evidence="1 2" key="1">
    <citation type="submission" date="2018-02" db="EMBL/GenBank/DDBJ databases">
        <title>Genomic Encyclopedia of Archaeal and Bacterial Type Strains, Phase II (KMG-II): from individual species to whole genera.</title>
        <authorList>
            <person name="Goeker M."/>
        </authorList>
    </citation>
    <scope>NUCLEOTIDE SEQUENCE [LARGE SCALE GENOMIC DNA]</scope>
    <source>
        <strain evidence="1 2">DSM 16809</strain>
    </source>
</reference>
<evidence type="ECO:0000313" key="1">
    <source>
        <dbReference type="EMBL" id="PPK95477.1"/>
    </source>
</evidence>
<dbReference type="Proteomes" id="UP000239002">
    <property type="component" value="Unassembled WGS sequence"/>
</dbReference>
<dbReference type="Pfam" id="PF11009">
    <property type="entry name" value="BrxC"/>
    <property type="match status" value="1"/>
</dbReference>
<dbReference type="Gene3D" id="3.40.30.10">
    <property type="entry name" value="Glutaredoxin"/>
    <property type="match status" value="1"/>
</dbReference>
<dbReference type="SUPFAM" id="SSF52833">
    <property type="entry name" value="Thioredoxin-like"/>
    <property type="match status" value="1"/>
</dbReference>
<dbReference type="InterPro" id="IPR036249">
    <property type="entry name" value="Thioredoxin-like_sf"/>
</dbReference>
<dbReference type="NCBIfam" id="TIGR04019">
    <property type="entry name" value="B_thiol_YtxJ"/>
    <property type="match status" value="1"/>
</dbReference>
<comment type="caution">
    <text evidence="1">The sequence shown here is derived from an EMBL/GenBank/DDBJ whole genome shotgun (WGS) entry which is preliminary data.</text>
</comment>
<proteinExistence type="predicted"/>
<name>A0A2S6IML5_9FLAO</name>
<accession>A0A2S6IML5</accession>
<dbReference type="AlphaFoldDB" id="A0A2S6IML5"/>
<dbReference type="EMBL" id="PTJE01000002">
    <property type="protein sequence ID" value="PPK95477.1"/>
    <property type="molecule type" value="Genomic_DNA"/>
</dbReference>
<organism evidence="1 2">
    <name type="scientific">Nonlabens xylanidelens</name>
    <dbReference type="NCBI Taxonomy" id="191564"/>
    <lineage>
        <taxon>Bacteria</taxon>
        <taxon>Pseudomonadati</taxon>
        <taxon>Bacteroidota</taxon>
        <taxon>Flavobacteriia</taxon>
        <taxon>Flavobacteriales</taxon>
        <taxon>Flavobacteriaceae</taxon>
        <taxon>Nonlabens</taxon>
    </lineage>
</organism>